<dbReference type="AlphaFoldDB" id="A0A0R3RC36"/>
<proteinExistence type="predicted"/>
<organism evidence="1">
    <name type="scientific">Brugia timori</name>
    <dbReference type="NCBI Taxonomy" id="42155"/>
    <lineage>
        <taxon>Eukaryota</taxon>
        <taxon>Metazoa</taxon>
        <taxon>Ecdysozoa</taxon>
        <taxon>Nematoda</taxon>
        <taxon>Chromadorea</taxon>
        <taxon>Rhabditida</taxon>
        <taxon>Spirurina</taxon>
        <taxon>Spiruromorpha</taxon>
        <taxon>Filarioidea</taxon>
        <taxon>Onchocercidae</taxon>
        <taxon>Brugia</taxon>
    </lineage>
</organism>
<protein>
    <submittedName>
        <fullName evidence="1">Protein kinase domain-containing protein</fullName>
    </submittedName>
</protein>
<sequence length="35" mass="4223">LRENLQCKSFRWYLETIYPESPIPIDFFSLGQAIF</sequence>
<reference evidence="1" key="1">
    <citation type="submission" date="2017-02" db="UniProtKB">
        <authorList>
            <consortium name="WormBaseParasite"/>
        </authorList>
    </citation>
    <scope>IDENTIFICATION</scope>
</reference>
<name>A0A0R3RC36_9BILA</name>
<evidence type="ECO:0000313" key="1">
    <source>
        <dbReference type="WBParaSite" id="BTMF_0001760501-mRNA-1"/>
    </source>
</evidence>
<accession>A0A0R3RC36</accession>
<dbReference type="WBParaSite" id="BTMF_0001760501-mRNA-1">
    <property type="protein sequence ID" value="BTMF_0001760501-mRNA-1"/>
    <property type="gene ID" value="BTMF_0001760501"/>
</dbReference>
<dbReference type="STRING" id="42155.A0A0R3RC36"/>
<dbReference type="Gene3D" id="1.10.8.460">
    <property type="entry name" value="ppGaNTase-T1 linker domain-like"/>
    <property type="match status" value="1"/>
</dbReference>